<accession>B9SEW8</accession>
<reference evidence="2" key="1">
    <citation type="journal article" date="2010" name="Nat. Biotechnol.">
        <title>Draft genome sequence of the oilseed species Ricinus communis.</title>
        <authorList>
            <person name="Chan A.P."/>
            <person name="Crabtree J."/>
            <person name="Zhao Q."/>
            <person name="Lorenzi H."/>
            <person name="Orvis J."/>
            <person name="Puiu D."/>
            <person name="Melake-Berhan A."/>
            <person name="Jones K.M."/>
            <person name="Redman J."/>
            <person name="Chen G."/>
            <person name="Cahoon E.B."/>
            <person name="Gedil M."/>
            <person name="Stanke M."/>
            <person name="Haas B.J."/>
            <person name="Wortman J.R."/>
            <person name="Fraser-Liggett C.M."/>
            <person name="Ravel J."/>
            <person name="Rabinowicz P.D."/>
        </authorList>
    </citation>
    <scope>NUCLEOTIDE SEQUENCE [LARGE SCALE GENOMIC DNA]</scope>
    <source>
        <strain evidence="2">cv. Hale</strain>
    </source>
</reference>
<dbReference type="InParanoid" id="B9SEW8"/>
<organism evidence="1 2">
    <name type="scientific">Ricinus communis</name>
    <name type="common">Castor bean</name>
    <dbReference type="NCBI Taxonomy" id="3988"/>
    <lineage>
        <taxon>Eukaryota</taxon>
        <taxon>Viridiplantae</taxon>
        <taxon>Streptophyta</taxon>
        <taxon>Embryophyta</taxon>
        <taxon>Tracheophyta</taxon>
        <taxon>Spermatophyta</taxon>
        <taxon>Magnoliopsida</taxon>
        <taxon>eudicotyledons</taxon>
        <taxon>Gunneridae</taxon>
        <taxon>Pentapetalae</taxon>
        <taxon>rosids</taxon>
        <taxon>fabids</taxon>
        <taxon>Malpighiales</taxon>
        <taxon>Euphorbiaceae</taxon>
        <taxon>Acalyphoideae</taxon>
        <taxon>Acalypheae</taxon>
        <taxon>Ricinus</taxon>
    </lineage>
</organism>
<dbReference type="AlphaFoldDB" id="B9SEW8"/>
<evidence type="ECO:0000313" key="2">
    <source>
        <dbReference type="Proteomes" id="UP000008311"/>
    </source>
</evidence>
<protein>
    <submittedName>
        <fullName evidence="1">Uncharacterized protein</fullName>
    </submittedName>
</protein>
<keyword evidence="2" id="KW-1185">Reference proteome</keyword>
<name>B9SEW8_RICCO</name>
<evidence type="ECO:0000313" key="1">
    <source>
        <dbReference type="EMBL" id="EEF37864.1"/>
    </source>
</evidence>
<dbReference type="EMBL" id="EQ973939">
    <property type="protein sequence ID" value="EEF37864.1"/>
    <property type="molecule type" value="Genomic_DNA"/>
</dbReference>
<proteinExistence type="predicted"/>
<gene>
    <name evidence="1" type="ORF">RCOM_0107000</name>
</gene>
<sequence length="67" mass="7601">MVVELLTPQQAADFLIATAELQYGIHCWGRNQDLQRGNSIQINRVIITKDGSKECFPSRRKSRDLGL</sequence>
<dbReference type="Proteomes" id="UP000008311">
    <property type="component" value="Unassembled WGS sequence"/>
</dbReference>